<name>A0AAP0R924_LIQFO</name>
<dbReference type="Proteomes" id="UP001415857">
    <property type="component" value="Unassembled WGS sequence"/>
</dbReference>
<dbReference type="AlphaFoldDB" id="A0AAP0R924"/>
<feature type="region of interest" description="Disordered" evidence="4">
    <location>
        <begin position="1"/>
        <end position="29"/>
    </location>
</feature>
<feature type="domain" description="DYW" evidence="5">
    <location>
        <begin position="809"/>
        <end position="889"/>
    </location>
</feature>
<dbReference type="PANTHER" id="PTHR47926:SF369">
    <property type="entry name" value="DYW DOMAIN-CONTAINING PROTEIN"/>
    <property type="match status" value="1"/>
</dbReference>
<organism evidence="6 7">
    <name type="scientific">Liquidambar formosana</name>
    <name type="common">Formosan gum</name>
    <dbReference type="NCBI Taxonomy" id="63359"/>
    <lineage>
        <taxon>Eukaryota</taxon>
        <taxon>Viridiplantae</taxon>
        <taxon>Streptophyta</taxon>
        <taxon>Embryophyta</taxon>
        <taxon>Tracheophyta</taxon>
        <taxon>Spermatophyta</taxon>
        <taxon>Magnoliopsida</taxon>
        <taxon>eudicotyledons</taxon>
        <taxon>Gunneridae</taxon>
        <taxon>Pentapetalae</taxon>
        <taxon>Saxifragales</taxon>
        <taxon>Altingiaceae</taxon>
        <taxon>Liquidambar</taxon>
    </lineage>
</organism>
<dbReference type="FunFam" id="1.25.40.10:FF:001800">
    <property type="entry name" value="Pentatricopeptide repeat-containing protein"/>
    <property type="match status" value="1"/>
</dbReference>
<dbReference type="Pfam" id="PF13041">
    <property type="entry name" value="PPR_2"/>
    <property type="match status" value="2"/>
</dbReference>
<dbReference type="InterPro" id="IPR032867">
    <property type="entry name" value="DYW_dom"/>
</dbReference>
<comment type="caution">
    <text evidence="6">The sequence shown here is derived from an EMBL/GenBank/DDBJ whole genome shotgun (WGS) entry which is preliminary data.</text>
</comment>
<dbReference type="GO" id="GO:0008270">
    <property type="term" value="F:zinc ion binding"/>
    <property type="evidence" value="ECO:0007669"/>
    <property type="project" value="InterPro"/>
</dbReference>
<dbReference type="PANTHER" id="PTHR47926">
    <property type="entry name" value="PENTATRICOPEPTIDE REPEAT-CONTAINING PROTEIN"/>
    <property type="match status" value="1"/>
</dbReference>
<keyword evidence="2" id="KW-0677">Repeat</keyword>
<dbReference type="Gene3D" id="1.25.40.10">
    <property type="entry name" value="Tetratricopeptide repeat domain"/>
    <property type="match status" value="6"/>
</dbReference>
<feature type="repeat" description="PPR" evidence="3">
    <location>
        <begin position="315"/>
        <end position="349"/>
    </location>
</feature>
<evidence type="ECO:0000259" key="5">
    <source>
        <dbReference type="Pfam" id="PF14432"/>
    </source>
</evidence>
<feature type="repeat" description="PPR" evidence="3">
    <location>
        <begin position="587"/>
        <end position="621"/>
    </location>
</feature>
<feature type="repeat" description="PPR" evidence="3">
    <location>
        <begin position="416"/>
        <end position="450"/>
    </location>
</feature>
<dbReference type="InterPro" id="IPR011990">
    <property type="entry name" value="TPR-like_helical_dom_sf"/>
</dbReference>
<dbReference type="NCBIfam" id="TIGR00756">
    <property type="entry name" value="PPR"/>
    <property type="match status" value="9"/>
</dbReference>
<dbReference type="EMBL" id="JBBPBK010000014">
    <property type="protein sequence ID" value="KAK9271156.1"/>
    <property type="molecule type" value="Genomic_DNA"/>
</dbReference>
<dbReference type="Pfam" id="PF13812">
    <property type="entry name" value="PPR_3"/>
    <property type="match status" value="1"/>
</dbReference>
<evidence type="ECO:0000256" key="3">
    <source>
        <dbReference type="PROSITE-ProRule" id="PRU00708"/>
    </source>
</evidence>
<protein>
    <recommendedName>
        <fullName evidence="5">DYW domain-containing protein</fullName>
    </recommendedName>
</protein>
<feature type="repeat" description="PPR" evidence="3">
    <location>
        <begin position="280"/>
        <end position="314"/>
    </location>
</feature>
<accession>A0AAP0R924</accession>
<feature type="repeat" description="PPR" evidence="3">
    <location>
        <begin position="486"/>
        <end position="520"/>
    </location>
</feature>
<evidence type="ECO:0000313" key="6">
    <source>
        <dbReference type="EMBL" id="KAK9271156.1"/>
    </source>
</evidence>
<dbReference type="GO" id="GO:0003723">
    <property type="term" value="F:RNA binding"/>
    <property type="evidence" value="ECO:0007669"/>
    <property type="project" value="InterPro"/>
</dbReference>
<dbReference type="Pfam" id="PF14432">
    <property type="entry name" value="DYW_deaminase"/>
    <property type="match status" value="1"/>
</dbReference>
<feature type="repeat" description="PPR" evidence="3">
    <location>
        <begin position="246"/>
        <end position="276"/>
    </location>
</feature>
<feature type="repeat" description="PPR" evidence="3">
    <location>
        <begin position="451"/>
        <end position="485"/>
    </location>
</feature>
<dbReference type="InterPro" id="IPR002885">
    <property type="entry name" value="PPR_rpt"/>
</dbReference>
<gene>
    <name evidence="6" type="ORF">L1049_026745</name>
</gene>
<dbReference type="FunFam" id="1.25.40.10:FF:000380">
    <property type="entry name" value="Pentatricopeptide repeat-containing protein, chloroplastic"/>
    <property type="match status" value="1"/>
</dbReference>
<reference evidence="6 7" key="1">
    <citation type="journal article" date="2024" name="Plant J.">
        <title>Genome sequences and population genomics reveal climatic adaptation and genomic divergence between two closely related sweetgum species.</title>
        <authorList>
            <person name="Xu W.Q."/>
            <person name="Ren C.Q."/>
            <person name="Zhang X.Y."/>
            <person name="Comes H.P."/>
            <person name="Liu X.H."/>
            <person name="Li Y.G."/>
            <person name="Kettle C.J."/>
            <person name="Jalonen R."/>
            <person name="Gaisberger H."/>
            <person name="Ma Y.Z."/>
            <person name="Qiu Y.X."/>
        </authorList>
    </citation>
    <scope>NUCLEOTIDE SEQUENCE [LARGE SCALE GENOMIC DNA]</scope>
    <source>
        <strain evidence="6">Hangzhou</strain>
    </source>
</reference>
<dbReference type="FunFam" id="1.25.40.10:FF:002570">
    <property type="entry name" value="Pentatricopeptide repeat-containing protein At1g19720"/>
    <property type="match status" value="1"/>
</dbReference>
<proteinExistence type="inferred from homology"/>
<keyword evidence="7" id="KW-1185">Reference proteome</keyword>
<feature type="compositionally biased region" description="Polar residues" evidence="4">
    <location>
        <begin position="19"/>
        <end position="29"/>
    </location>
</feature>
<dbReference type="Pfam" id="PF01535">
    <property type="entry name" value="PPR"/>
    <property type="match status" value="7"/>
</dbReference>
<evidence type="ECO:0000256" key="1">
    <source>
        <dbReference type="ARBA" id="ARBA00006643"/>
    </source>
</evidence>
<feature type="repeat" description="PPR" evidence="3">
    <location>
        <begin position="145"/>
        <end position="179"/>
    </location>
</feature>
<dbReference type="PROSITE" id="PS51375">
    <property type="entry name" value="PPR"/>
    <property type="match status" value="8"/>
</dbReference>
<evidence type="ECO:0000313" key="7">
    <source>
        <dbReference type="Proteomes" id="UP001415857"/>
    </source>
</evidence>
<dbReference type="GO" id="GO:0009451">
    <property type="term" value="P:RNA modification"/>
    <property type="evidence" value="ECO:0007669"/>
    <property type="project" value="InterPro"/>
</dbReference>
<sequence length="889" mass="99443">MENLILPSTSRPPIPIPSKQETPSKFSSKPIKSTISFTKTHPPSHPKTIDTHLNYLCKNGRLSEAITALDAIAQRGSKLNPNTYAHLLQSCIDSDSIQLGRKIHARIGLLEEVEPFIETKLVSMYAKCGCLKDARKVFDEMRERDLYTWSAIIGACSREQRWREVVELFFTMMEDGVVPDDFLFPKILQACGNSGDFETGKLIHSLVIRCGLCCHTRVSNSILAVYVKCGRLSCAQRFFKNMDGRDRVAWNSMISGYCRRGEIEEAHGLFDAMSEVIEPGLVTWNILIASYSRSGDCDVAMELMRKMESFGISPDVFTWTSMISGFAQNNRRSQALELFREMVLAGVEPSGVTVTSATSACASLKALNKGKELHSVAVKIGFIKDVLVGNSLIDMYSKCGELEAAQRVFDMVSEKDVYSWNSMIGGYCQAGYCGKAYDLFMKMQESDIQPNTVTWNVMISGYMQNRDEDQAMDLFQKMEKDGIKWNTASWNSLISGYLQNGHKNKAFGIFRQMQLFNVAPNPVTMLSVLPACANLVASKKVKEIHGCVLRRNLESELSVANSLIDTYAKSGNIVYSRTIFDGMLFKDIITWNSLIGGYVLHGSPDSALYLCDQMRKVGLKPNRGTFVSIIFAHSLAGMVDEGKRFFSSMTEDYQISPGFEHYSAMVDLFGRSGRLEEAIEFIEGMTIGPDSSVWDALLTACRIHGNIGLAAHAGEHLLELDPGNFLIYELILQTYALCGKSDDASKVRKPEKGNEDKKSFGRSWIEVKNTVHTFVAGDRSKPYSDLLYSWIENIAEKVKAPDFHDTLYVEEEKEDICGFHSEKVAFAFALIGSPSAPQSIRIVKNLRMCGDCHQSAKYISLTYGCEIYLNDSKCFHHFKDGHCSCGDYW</sequence>
<dbReference type="InterPro" id="IPR046960">
    <property type="entry name" value="PPR_At4g14850-like_plant"/>
</dbReference>
<evidence type="ECO:0000256" key="2">
    <source>
        <dbReference type="ARBA" id="ARBA00022737"/>
    </source>
</evidence>
<comment type="similarity">
    <text evidence="1">Belongs to the PPR family. PCMP-H subfamily.</text>
</comment>
<evidence type="ECO:0000256" key="4">
    <source>
        <dbReference type="SAM" id="MobiDB-lite"/>
    </source>
</evidence>